<dbReference type="AlphaFoldDB" id="A0A095UZ12"/>
<dbReference type="SUPFAM" id="SSF51395">
    <property type="entry name" value="FMN-linked oxidoreductases"/>
    <property type="match status" value="1"/>
</dbReference>
<dbReference type="PANTHER" id="PTHR43303:SF3">
    <property type="entry name" value="BLR3436 PROTEIN"/>
    <property type="match status" value="1"/>
</dbReference>
<name>A0A095UZ12_9FLAO</name>
<evidence type="ECO:0000259" key="1">
    <source>
        <dbReference type="Pfam" id="PF00724"/>
    </source>
</evidence>
<dbReference type="GO" id="GO:0010181">
    <property type="term" value="F:FMN binding"/>
    <property type="evidence" value="ECO:0007669"/>
    <property type="project" value="InterPro"/>
</dbReference>
<dbReference type="InterPro" id="IPR001155">
    <property type="entry name" value="OxRdtase_FMN_N"/>
</dbReference>
<evidence type="ECO:0000313" key="3">
    <source>
        <dbReference type="Proteomes" id="UP000029554"/>
    </source>
</evidence>
<protein>
    <submittedName>
        <fullName evidence="2">Salicylyl-CoA 5-hydroxylase</fullName>
    </submittedName>
</protein>
<dbReference type="CDD" id="cd02932">
    <property type="entry name" value="OYE_YqiM_FMN"/>
    <property type="match status" value="1"/>
</dbReference>
<dbReference type="OrthoDB" id="9772736at2"/>
<gene>
    <name evidence="2" type="ORF">LG45_11930</name>
</gene>
<comment type="caution">
    <text evidence="2">The sequence shown here is derived from an EMBL/GenBank/DDBJ whole genome shotgun (WGS) entry which is preliminary data.</text>
</comment>
<dbReference type="Gene3D" id="3.30.9.20">
    <property type="match status" value="1"/>
</dbReference>
<accession>A0A095UZ12</accession>
<dbReference type="RefSeq" id="WP_035127362.1">
    <property type="nucleotide sequence ID" value="NZ_JRHH01000004.1"/>
</dbReference>
<evidence type="ECO:0000313" key="2">
    <source>
        <dbReference type="EMBL" id="KGD67820.1"/>
    </source>
</evidence>
<dbReference type="GO" id="GO:0003959">
    <property type="term" value="F:NADPH dehydrogenase activity"/>
    <property type="evidence" value="ECO:0007669"/>
    <property type="project" value="InterPro"/>
</dbReference>
<dbReference type="GO" id="GO:0050661">
    <property type="term" value="F:NADP binding"/>
    <property type="evidence" value="ECO:0007669"/>
    <property type="project" value="InterPro"/>
</dbReference>
<sequence length="766" mass="86839">MKIAVIGGGPGGLYFSILTKKAMPHCQIDVYERNKSDDSFGFGVVFSDETLGEFLKRDMQSYELIRSKFAYWDDIIIARDGETVNIAGNGFCGCSRKTLLQLLQQRCTEEGVNLHFEHNVDDLSQFEDADIIIASDGIGSQIRTQFASEFGTKIELKKNRFVWLGSTKPLDAFTYFFRNTEHGLIVAHSYQYEAGMSTWIFECSDETWQKFNFEVTNEADTIAKISEIFKEELDGHGLISNKSHWRQFPHVTNQNWFHKNIVLLGDSKATAHYSIGSGTKLAMDSAIGLFDAVMANPKDVQAAFQQYDKSRRNTVEMIQYAALVSLDWFENMNRHNQHPFYQFAFGCMTRAKKVTYENLRLRDNSFTDKVLKEYNTNCHSELVSESESPAAFSKFKLRDLELQNRIAMSSMGQYSAENGVVNDWHFQHYTSRALGGLGLILTEMTAISETGRITLGCTGIYNENQIVEWKKITNFIHNNTFTKIGIQLGHSGRKGATKKPWEENDLDEKWQLISASAIPFNEKFAIPEEMTLSDMDEITSQFVQATINSEKAGFDMIELQAHHGFLLASFLSPLTNVRTDEFGGSIENRLRFPLRVFTEMRNVFPKEKPMSVRISATDWAENGISEDDVLTIAAAFKNAGTDIINVSTGNTVTYQKPQTGRMWQTPFSDLVRNTVQVPTITAGYIQDIDQINTIILNGRADIVALGRPLLLDPYFVRNAQAYENFEADDIPKQYKMGISHLYPLKTSERKQADGMKKALKPKSNKK</sequence>
<dbReference type="SUPFAM" id="SSF51905">
    <property type="entry name" value="FAD/NAD(P)-binding domain"/>
    <property type="match status" value="1"/>
</dbReference>
<dbReference type="InterPro" id="IPR013785">
    <property type="entry name" value="Aldolase_TIM"/>
</dbReference>
<dbReference type="eggNOG" id="COG1902">
    <property type="taxonomic scope" value="Bacteria"/>
</dbReference>
<dbReference type="Gene3D" id="3.20.20.70">
    <property type="entry name" value="Aldolase class I"/>
    <property type="match status" value="1"/>
</dbReference>
<reference evidence="2 3" key="1">
    <citation type="submission" date="2014-09" db="EMBL/GenBank/DDBJ databases">
        <title>Whole Genome Shotgun of Flavobacterium aquatile LMG 4008.</title>
        <authorList>
            <person name="Gale A.N."/>
            <person name="Pipes S.E."/>
            <person name="Newman J.D."/>
        </authorList>
    </citation>
    <scope>NUCLEOTIDE SEQUENCE [LARGE SCALE GENOMIC DNA]</scope>
    <source>
        <strain evidence="2 3">LMG 4008</strain>
    </source>
</reference>
<dbReference type="InterPro" id="IPR036188">
    <property type="entry name" value="FAD/NAD-bd_sf"/>
</dbReference>
<organism evidence="2 3">
    <name type="scientific">Flavobacterium aquatile LMG 4008 = ATCC 11947</name>
    <dbReference type="NCBI Taxonomy" id="1453498"/>
    <lineage>
        <taxon>Bacteria</taxon>
        <taxon>Pseudomonadati</taxon>
        <taxon>Bacteroidota</taxon>
        <taxon>Flavobacteriia</taxon>
        <taxon>Flavobacteriales</taxon>
        <taxon>Flavobacteriaceae</taxon>
        <taxon>Flavobacterium</taxon>
    </lineage>
</organism>
<proteinExistence type="predicted"/>
<dbReference type="EMBL" id="JRHH01000004">
    <property type="protein sequence ID" value="KGD67820.1"/>
    <property type="molecule type" value="Genomic_DNA"/>
</dbReference>
<dbReference type="STRING" id="1453498.LG45_11930"/>
<feature type="domain" description="NADH:flavin oxidoreductase/NADH oxidase N-terminal" evidence="1">
    <location>
        <begin position="392"/>
        <end position="720"/>
    </location>
</feature>
<dbReference type="Gene3D" id="3.50.50.60">
    <property type="entry name" value="FAD/NAD(P)-binding domain"/>
    <property type="match status" value="1"/>
</dbReference>
<keyword evidence="3" id="KW-1185">Reference proteome</keyword>
<dbReference type="InterPro" id="IPR044152">
    <property type="entry name" value="YqjM-like"/>
</dbReference>
<dbReference type="PANTHER" id="PTHR43303">
    <property type="entry name" value="NADPH DEHYDROGENASE C23G7.10C-RELATED"/>
    <property type="match status" value="1"/>
</dbReference>
<dbReference type="Pfam" id="PF00724">
    <property type="entry name" value="Oxidored_FMN"/>
    <property type="match status" value="1"/>
</dbReference>
<dbReference type="eggNOG" id="COG0654">
    <property type="taxonomic scope" value="Bacteria"/>
</dbReference>
<dbReference type="Proteomes" id="UP000029554">
    <property type="component" value="Unassembled WGS sequence"/>
</dbReference>